<gene>
    <name evidence="1" type="ORF">F8O05_14425</name>
</gene>
<reference evidence="1 2" key="1">
    <citation type="submission" date="2019-09" db="EMBL/GenBank/DDBJ databases">
        <title>Phylogeny of genus Pseudoclavibacter and closely related genus.</title>
        <authorList>
            <person name="Li Y."/>
        </authorList>
    </citation>
    <scope>NUCLEOTIDE SEQUENCE [LARGE SCALE GENOMIC DNA]</scope>
    <source>
        <strain evidence="1 2">KCTC 13959</strain>
    </source>
</reference>
<dbReference type="InterPro" id="IPR032580">
    <property type="entry name" value="SatD"/>
</dbReference>
<keyword evidence="2" id="KW-1185">Reference proteome</keyword>
<sequence>MSKMKELTSCAALLIDQVASRHTDRTQNHPRILAAIETINTKIPALDPLRVTVGDEIQAVYETLGDALRASHHIRANLFGEVELRFGIGLGDVEVIDAERGIQDGSAWWRARAAIEEIEQLAAEPGTAGLRTGIRDERSEANPLTVATARLVDTQLFRLRPGAREALRSLLAGLDNQTAAKLAGITPSANSQRIINNDLRTLAEAIETLGQLP</sequence>
<organism evidence="1 2">
    <name type="scientific">Gulosibacter chungangensis</name>
    <dbReference type="NCBI Taxonomy" id="979746"/>
    <lineage>
        <taxon>Bacteria</taxon>
        <taxon>Bacillati</taxon>
        <taxon>Actinomycetota</taxon>
        <taxon>Actinomycetes</taxon>
        <taxon>Micrococcales</taxon>
        <taxon>Microbacteriaceae</taxon>
        <taxon>Gulosibacter</taxon>
    </lineage>
</organism>
<evidence type="ECO:0000313" key="2">
    <source>
        <dbReference type="Proteomes" id="UP000433493"/>
    </source>
</evidence>
<name>A0A7J5B9M7_9MICO</name>
<proteinExistence type="predicted"/>
<dbReference type="Proteomes" id="UP000433493">
    <property type="component" value="Unassembled WGS sequence"/>
</dbReference>
<dbReference type="EMBL" id="WBKB01000014">
    <property type="protein sequence ID" value="KAB1640559.1"/>
    <property type="molecule type" value="Genomic_DNA"/>
</dbReference>
<dbReference type="OrthoDB" id="4711815at2"/>
<dbReference type="AlphaFoldDB" id="A0A7J5B9M7"/>
<protein>
    <submittedName>
        <fullName evidence="1">RNA polymerase subunit sigma-70</fullName>
    </submittedName>
</protein>
<comment type="caution">
    <text evidence="1">The sequence shown here is derived from an EMBL/GenBank/DDBJ whole genome shotgun (WGS) entry which is preliminary data.</text>
</comment>
<accession>A0A7J5B9M7</accession>
<evidence type="ECO:0000313" key="1">
    <source>
        <dbReference type="EMBL" id="KAB1640559.1"/>
    </source>
</evidence>
<dbReference type="Pfam" id="PF16264">
    <property type="entry name" value="SatD"/>
    <property type="match status" value="1"/>
</dbReference>